<keyword evidence="2" id="KW-0812">Transmembrane</keyword>
<organism evidence="4 5">
    <name type="scientific">Lophiotrema nucula</name>
    <dbReference type="NCBI Taxonomy" id="690887"/>
    <lineage>
        <taxon>Eukaryota</taxon>
        <taxon>Fungi</taxon>
        <taxon>Dikarya</taxon>
        <taxon>Ascomycota</taxon>
        <taxon>Pezizomycotina</taxon>
        <taxon>Dothideomycetes</taxon>
        <taxon>Pleosporomycetidae</taxon>
        <taxon>Pleosporales</taxon>
        <taxon>Lophiotremataceae</taxon>
        <taxon>Lophiotrema</taxon>
    </lineage>
</organism>
<proteinExistence type="predicted"/>
<accession>A0A6A5ZMY2</accession>
<feature type="compositionally biased region" description="Polar residues" evidence="1">
    <location>
        <begin position="258"/>
        <end position="277"/>
    </location>
</feature>
<name>A0A6A5ZMY2_9PLEO</name>
<feature type="region of interest" description="Disordered" evidence="1">
    <location>
        <begin position="258"/>
        <end position="289"/>
    </location>
</feature>
<feature type="transmembrane region" description="Helical" evidence="2">
    <location>
        <begin position="33"/>
        <end position="55"/>
    </location>
</feature>
<dbReference type="Proteomes" id="UP000799770">
    <property type="component" value="Unassembled WGS sequence"/>
</dbReference>
<dbReference type="EMBL" id="ML977314">
    <property type="protein sequence ID" value="KAF2120344.1"/>
    <property type="molecule type" value="Genomic_DNA"/>
</dbReference>
<evidence type="ECO:0000256" key="2">
    <source>
        <dbReference type="SAM" id="Phobius"/>
    </source>
</evidence>
<feature type="transmembrane region" description="Helical" evidence="2">
    <location>
        <begin position="101"/>
        <end position="119"/>
    </location>
</feature>
<keyword evidence="2" id="KW-1133">Transmembrane helix</keyword>
<feature type="transmembrane region" description="Helical" evidence="2">
    <location>
        <begin position="199"/>
        <end position="222"/>
    </location>
</feature>
<evidence type="ECO:0000256" key="1">
    <source>
        <dbReference type="SAM" id="MobiDB-lite"/>
    </source>
</evidence>
<feature type="transmembrane region" description="Helical" evidence="2">
    <location>
        <begin position="6"/>
        <end position="26"/>
    </location>
</feature>
<keyword evidence="5" id="KW-1185">Reference proteome</keyword>
<dbReference type="InterPro" id="IPR056120">
    <property type="entry name" value="DUF7703"/>
</dbReference>
<dbReference type="PANTHER" id="PTHR37013">
    <property type="entry name" value="INTEGRAL MEMBRANE PROTEIN (AFU_ORTHOLOGUE AFUA_1G05950)-RELATED"/>
    <property type="match status" value="1"/>
</dbReference>
<keyword evidence="2" id="KW-0472">Membrane</keyword>
<dbReference type="PANTHER" id="PTHR37013:SF4">
    <property type="entry name" value="INTEGRAL MEMBRANE PROTEIN"/>
    <property type="match status" value="1"/>
</dbReference>
<dbReference type="OrthoDB" id="405906at2759"/>
<reference evidence="4" key="1">
    <citation type="journal article" date="2020" name="Stud. Mycol.">
        <title>101 Dothideomycetes genomes: a test case for predicting lifestyles and emergence of pathogens.</title>
        <authorList>
            <person name="Haridas S."/>
            <person name="Albert R."/>
            <person name="Binder M."/>
            <person name="Bloem J."/>
            <person name="Labutti K."/>
            <person name="Salamov A."/>
            <person name="Andreopoulos B."/>
            <person name="Baker S."/>
            <person name="Barry K."/>
            <person name="Bills G."/>
            <person name="Bluhm B."/>
            <person name="Cannon C."/>
            <person name="Castanera R."/>
            <person name="Culley D."/>
            <person name="Daum C."/>
            <person name="Ezra D."/>
            <person name="Gonzalez J."/>
            <person name="Henrissat B."/>
            <person name="Kuo A."/>
            <person name="Liang C."/>
            <person name="Lipzen A."/>
            <person name="Lutzoni F."/>
            <person name="Magnuson J."/>
            <person name="Mondo S."/>
            <person name="Nolan M."/>
            <person name="Ohm R."/>
            <person name="Pangilinan J."/>
            <person name="Park H.-J."/>
            <person name="Ramirez L."/>
            <person name="Alfaro M."/>
            <person name="Sun H."/>
            <person name="Tritt A."/>
            <person name="Yoshinaga Y."/>
            <person name="Zwiers L.-H."/>
            <person name="Turgeon B."/>
            <person name="Goodwin S."/>
            <person name="Spatafora J."/>
            <person name="Crous P."/>
            <person name="Grigoriev I."/>
        </authorList>
    </citation>
    <scope>NUCLEOTIDE SEQUENCE</scope>
    <source>
        <strain evidence="4">CBS 627.86</strain>
    </source>
</reference>
<feature type="domain" description="DUF7703" evidence="3">
    <location>
        <begin position="2"/>
        <end position="253"/>
    </location>
</feature>
<protein>
    <recommendedName>
        <fullName evidence="3">DUF7703 domain-containing protein</fullName>
    </recommendedName>
</protein>
<evidence type="ECO:0000259" key="3">
    <source>
        <dbReference type="Pfam" id="PF24802"/>
    </source>
</evidence>
<gene>
    <name evidence="4" type="ORF">BDV96DRAFT_674664</name>
</gene>
<sequence length="329" mass="37567">MSMTMAAFSGIAWYIAIELNVRLFYLFKRRKGIYFWSCAICSWGILLHPLAIILADFQVILDTRVSIPFIYLSWWLMTIPFSAVMYSRLHLIMANWKHLRWVLYLILFTTLFVSVPSMVMGPMSQQPTPAGKRVVPIYSIWVKIENATWQVQETIISTLYIIYTHKHLRDTPLFSDKTSRPSTRSSTHHRRHQVMHHLIATNILIIALDITLIGIVYANLFYLGGSMKPAVYGIKLRVEFSILNRLVAMAQASRLPLSRSTPTTGTVQTRTWGVSDSVSRKRDADEEDRTTNVIGKKDFAHGAFEFEFEEGDGIKQPTGIFVGDGLGRC</sequence>
<dbReference type="Pfam" id="PF24802">
    <property type="entry name" value="DUF7703"/>
    <property type="match status" value="1"/>
</dbReference>
<evidence type="ECO:0000313" key="5">
    <source>
        <dbReference type="Proteomes" id="UP000799770"/>
    </source>
</evidence>
<dbReference type="AlphaFoldDB" id="A0A6A5ZMY2"/>
<evidence type="ECO:0000313" key="4">
    <source>
        <dbReference type="EMBL" id="KAF2120344.1"/>
    </source>
</evidence>
<feature type="transmembrane region" description="Helical" evidence="2">
    <location>
        <begin position="67"/>
        <end position="89"/>
    </location>
</feature>